<dbReference type="RefSeq" id="XP_010761867.1">
    <property type="nucleotide sequence ID" value="XM_010763565.1"/>
</dbReference>
<dbReference type="GeneID" id="22585109"/>
<dbReference type="Proteomes" id="UP000001628">
    <property type="component" value="Unassembled WGS sequence"/>
</dbReference>
<sequence length="101" mass="11359">MQLELENNREKCKALVRAARAADNNITIANSSVTRDTTWKPEIVSKLQYNLYDPDSRVGKAISQFKGDVKYIGKPSALPDTQLCDLEIFDEIEASRCPILD</sequence>
<evidence type="ECO:0000313" key="2">
    <source>
        <dbReference type="Proteomes" id="UP000001628"/>
    </source>
</evidence>
<dbReference type="HOGENOM" id="CLU_2292526_0_0_1"/>
<dbReference type="EMBL" id="KN275964">
    <property type="protein sequence ID" value="EEH50289.1"/>
    <property type="molecule type" value="Genomic_DNA"/>
</dbReference>
<organism evidence="1 2">
    <name type="scientific">Paracoccidioides brasiliensis (strain Pb18)</name>
    <dbReference type="NCBI Taxonomy" id="502780"/>
    <lineage>
        <taxon>Eukaryota</taxon>
        <taxon>Fungi</taxon>
        <taxon>Dikarya</taxon>
        <taxon>Ascomycota</taxon>
        <taxon>Pezizomycotina</taxon>
        <taxon>Eurotiomycetes</taxon>
        <taxon>Eurotiomycetidae</taxon>
        <taxon>Onygenales</taxon>
        <taxon>Ajellomycetaceae</taxon>
        <taxon>Paracoccidioides</taxon>
    </lineage>
</organism>
<dbReference type="KEGG" id="pbn:PADG_06368"/>
<proteinExistence type="predicted"/>
<name>C1GGD1_PARBD</name>
<accession>C1GGD1</accession>
<dbReference type="OrthoDB" id="10626755at2759"/>
<evidence type="ECO:0000313" key="1">
    <source>
        <dbReference type="EMBL" id="EEH50289.1"/>
    </source>
</evidence>
<gene>
    <name evidence="1" type="ORF">PADG_06368</name>
</gene>
<dbReference type="VEuPathDB" id="FungiDB:PADG_06368"/>
<protein>
    <submittedName>
        <fullName evidence="1">Uncharacterized protein</fullName>
    </submittedName>
</protein>
<reference evidence="1 2" key="1">
    <citation type="journal article" date="2011" name="PLoS Genet.">
        <title>Comparative genomic analysis of human fungal pathogens causing paracoccidioidomycosis.</title>
        <authorList>
            <person name="Desjardins C.A."/>
            <person name="Champion M.D."/>
            <person name="Holder J.W."/>
            <person name="Muszewska A."/>
            <person name="Goldberg J."/>
            <person name="Bailao A.M."/>
            <person name="Brigido M.M."/>
            <person name="Ferreira M.E."/>
            <person name="Garcia A.M."/>
            <person name="Grynberg M."/>
            <person name="Gujja S."/>
            <person name="Heiman D.I."/>
            <person name="Henn M.R."/>
            <person name="Kodira C.D."/>
            <person name="Leon-Narvaez H."/>
            <person name="Longo L.V."/>
            <person name="Ma L.J."/>
            <person name="Malavazi I."/>
            <person name="Matsuo A.L."/>
            <person name="Morais F.V."/>
            <person name="Pereira M."/>
            <person name="Rodriguez-Brito S."/>
            <person name="Sakthikumar S."/>
            <person name="Salem-Izacc S.M."/>
            <person name="Sykes S.M."/>
            <person name="Teixeira M.M."/>
            <person name="Vallejo M.C."/>
            <person name="Walter M.E."/>
            <person name="Yandava C."/>
            <person name="Young S."/>
            <person name="Zeng Q."/>
            <person name="Zucker J."/>
            <person name="Felipe M.S."/>
            <person name="Goldman G.H."/>
            <person name="Haas B.J."/>
            <person name="McEwen J.G."/>
            <person name="Nino-Vega G."/>
            <person name="Puccia R."/>
            <person name="San-Blas G."/>
            <person name="Soares C.M."/>
            <person name="Birren B.W."/>
            <person name="Cuomo C.A."/>
        </authorList>
    </citation>
    <scope>NUCLEOTIDE SEQUENCE [LARGE SCALE GENOMIC DNA]</scope>
    <source>
        <strain evidence="1 2">Pb18</strain>
    </source>
</reference>
<dbReference type="AlphaFoldDB" id="C1GGD1"/>
<keyword evidence="2" id="KW-1185">Reference proteome</keyword>
<dbReference type="InParanoid" id="C1GGD1"/>